<dbReference type="Proteomes" id="UP001148018">
    <property type="component" value="Unassembled WGS sequence"/>
</dbReference>
<evidence type="ECO:0000313" key="3">
    <source>
        <dbReference type="Proteomes" id="UP001148018"/>
    </source>
</evidence>
<proteinExistence type="predicted"/>
<keyword evidence="3" id="KW-1185">Reference proteome</keyword>
<feature type="compositionally biased region" description="Pro residues" evidence="1">
    <location>
        <begin position="21"/>
        <end position="35"/>
    </location>
</feature>
<name>A0A9Q0DXG2_9TELE</name>
<dbReference type="EMBL" id="JANIIK010000110">
    <property type="protein sequence ID" value="KAJ3596730.1"/>
    <property type="molecule type" value="Genomic_DNA"/>
</dbReference>
<feature type="region of interest" description="Disordered" evidence="1">
    <location>
        <begin position="1"/>
        <end position="35"/>
    </location>
</feature>
<reference evidence="2" key="1">
    <citation type="submission" date="2022-07" db="EMBL/GenBank/DDBJ databases">
        <title>Chromosome-level genome of Muraenolepis orangiensis.</title>
        <authorList>
            <person name="Kim J."/>
        </authorList>
    </citation>
    <scope>NUCLEOTIDE SEQUENCE</scope>
    <source>
        <strain evidence="2">KU_S4_2022</strain>
        <tissue evidence="2">Muscle</tissue>
    </source>
</reference>
<protein>
    <submittedName>
        <fullName evidence="2">Uncharacterized protein</fullName>
    </submittedName>
</protein>
<dbReference type="AlphaFoldDB" id="A0A9Q0DXG2"/>
<organism evidence="2 3">
    <name type="scientific">Muraenolepis orangiensis</name>
    <name type="common">Patagonian moray cod</name>
    <dbReference type="NCBI Taxonomy" id="630683"/>
    <lineage>
        <taxon>Eukaryota</taxon>
        <taxon>Metazoa</taxon>
        <taxon>Chordata</taxon>
        <taxon>Craniata</taxon>
        <taxon>Vertebrata</taxon>
        <taxon>Euteleostomi</taxon>
        <taxon>Actinopterygii</taxon>
        <taxon>Neopterygii</taxon>
        <taxon>Teleostei</taxon>
        <taxon>Neoteleostei</taxon>
        <taxon>Acanthomorphata</taxon>
        <taxon>Zeiogadaria</taxon>
        <taxon>Gadariae</taxon>
        <taxon>Gadiformes</taxon>
        <taxon>Muraenolepidoidei</taxon>
        <taxon>Muraenolepididae</taxon>
        <taxon>Muraenolepis</taxon>
    </lineage>
</organism>
<evidence type="ECO:0000313" key="2">
    <source>
        <dbReference type="EMBL" id="KAJ3596730.1"/>
    </source>
</evidence>
<comment type="caution">
    <text evidence="2">The sequence shown here is derived from an EMBL/GenBank/DDBJ whole genome shotgun (WGS) entry which is preliminary data.</text>
</comment>
<gene>
    <name evidence="2" type="ORF">NHX12_003134</name>
</gene>
<evidence type="ECO:0000256" key="1">
    <source>
        <dbReference type="SAM" id="MobiDB-lite"/>
    </source>
</evidence>
<accession>A0A9Q0DXG2</accession>
<sequence>MTSRNRQVAYGGPRAFRRLQGPPPGSHRAPIGPPPWLRAERFRQKGLAQERHVIGTIAVNGIQIFKGGGRR</sequence>